<protein>
    <recommendedName>
        <fullName evidence="2">CxC2-like cysteine cluster KDZ transposase-associated domain-containing protein</fullName>
    </recommendedName>
</protein>
<evidence type="ECO:0000259" key="2">
    <source>
        <dbReference type="Pfam" id="PF18803"/>
    </source>
</evidence>
<sequence>MDAPPASATNSDVLPGSANNPHVLDSPPRRCRKKRQRSDCENLPSLRPGTALDPFTLEDSPHKPGSESEPARPKRIYRGPHSTIVPGPPAAAAGPSREGPAVASAWRGGQSPARAMLALEVTLVAEQREERRAERNQEVTRQYAAGLLMAASNSLEHKRARALLTRSGRSSAVLNTRAARRAEPEGWRAPRGTPLAREDLYLQGTVAPEITALKNHHKYSICHFVKTHPVSLLRNSTDEDRRPTPDAQYESTRSPSRQDDLVADRRVYVADGLTQRDELLNVAHKKRRMDPTDLQDSLAAWVLVLDTEEATEWQDETIPALGKRKQYASTHDPASLWRPLKGFFVDELLRHDSLGDDLANPHCALCSVSLQVGEPNLAGRVFKCYECSQYLQCGSCCWAQHSRTPLHDVQEWGGSFWTTRTLESLGLIYQLGHGGSPCPSPDDKTRKLMVIEAPTIHEIHIRYCKCAKSDDADNLEQLLRNSWYPATVTDPGTCATFRSLEAYRLYSMIGNMNVRDFVTSMEHMTDTTACSGLTWIPDRYKQIQRMARQWAFLKRLKHSRRGHDPAGVDNTKLGECAVSCWACPHDGRNLPEKWWDVHPAYQANEIDDPPLGLGWGYWVEPTKYREHLKNYVHKKDVSTCIAFAALLQKDTRLTTGLRVSGVGGVVCPRHECMRPNGLGDLQKGERRRRETDVMQIRKYGFCCHGRPGGIQSPHADAIVRHCVPVTSESPLADGEAPRRDVSAAGQHEVAGRRMGEGVERTWAVLNPAAYATKDAGRGQRADTLEDRIDNHNWLKNVGQGTALRRKLIVALEEHETQIHAFEIVNETVDREVKKQWKGMIRTWMKDSSAPNPYTLHRKGKSAGQQILAELAGTALLAPDRENKIQEWRHTLLVKITSFRTLQNIYMPGAAVAIKEAEGDRDGDEAPPKPESIDLWMPSGMAADDVNRGCIAGLVNMVVKLRVTQRQNALSTLRSRLHAKRFVIAYRNQNGTGQKRSTKAAVLIHQVGDRVEAVAKRWKMSGWMGMQERQMQRLAKKLVMIGAGRSTRTPRNAPGTSKRKMSWIWTAPVAFDDEEMQLHKSGLSGFVLAIRVRWCEEVMLLREEMRRVLHYLAWQGAWWRAGAALRSDLTGGIVAGVQAYALKQADWHDRLSEFFRTKWDVPVTSVPAEEETMGLDGLFE</sequence>
<feature type="region of interest" description="Disordered" evidence="1">
    <location>
        <begin position="234"/>
        <end position="260"/>
    </location>
</feature>
<dbReference type="CDD" id="cd19757">
    <property type="entry name" value="Bbox1"/>
    <property type="match status" value="1"/>
</dbReference>
<feature type="compositionally biased region" description="Polar residues" evidence="1">
    <location>
        <begin position="7"/>
        <end position="20"/>
    </location>
</feature>
<gene>
    <name evidence="3" type="ORF">DFH08DRAFT_939910</name>
</gene>
<keyword evidence="4" id="KW-1185">Reference proteome</keyword>
<dbReference type="AlphaFoldDB" id="A0AAD6ZQM0"/>
<dbReference type="Pfam" id="PF18758">
    <property type="entry name" value="KDZ"/>
    <property type="match status" value="2"/>
</dbReference>
<reference evidence="3" key="1">
    <citation type="submission" date="2023-03" db="EMBL/GenBank/DDBJ databases">
        <title>Massive genome expansion in bonnet fungi (Mycena s.s.) driven by repeated elements and novel gene families across ecological guilds.</title>
        <authorList>
            <consortium name="Lawrence Berkeley National Laboratory"/>
            <person name="Harder C.B."/>
            <person name="Miyauchi S."/>
            <person name="Viragh M."/>
            <person name="Kuo A."/>
            <person name="Thoen E."/>
            <person name="Andreopoulos B."/>
            <person name="Lu D."/>
            <person name="Skrede I."/>
            <person name="Drula E."/>
            <person name="Henrissat B."/>
            <person name="Morin E."/>
            <person name="Kohler A."/>
            <person name="Barry K."/>
            <person name="LaButti K."/>
            <person name="Morin E."/>
            <person name="Salamov A."/>
            <person name="Lipzen A."/>
            <person name="Mereny Z."/>
            <person name="Hegedus B."/>
            <person name="Baldrian P."/>
            <person name="Stursova M."/>
            <person name="Weitz H."/>
            <person name="Taylor A."/>
            <person name="Grigoriev I.V."/>
            <person name="Nagy L.G."/>
            <person name="Martin F."/>
            <person name="Kauserud H."/>
        </authorList>
    </citation>
    <scope>NUCLEOTIDE SEQUENCE</scope>
    <source>
        <strain evidence="3">CBHHK002</strain>
    </source>
</reference>
<organism evidence="3 4">
    <name type="scientific">Mycena albidolilacea</name>
    <dbReference type="NCBI Taxonomy" id="1033008"/>
    <lineage>
        <taxon>Eukaryota</taxon>
        <taxon>Fungi</taxon>
        <taxon>Dikarya</taxon>
        <taxon>Basidiomycota</taxon>
        <taxon>Agaricomycotina</taxon>
        <taxon>Agaricomycetes</taxon>
        <taxon>Agaricomycetidae</taxon>
        <taxon>Agaricales</taxon>
        <taxon>Marasmiineae</taxon>
        <taxon>Mycenaceae</taxon>
        <taxon>Mycena</taxon>
    </lineage>
</organism>
<evidence type="ECO:0000313" key="4">
    <source>
        <dbReference type="Proteomes" id="UP001218218"/>
    </source>
</evidence>
<accession>A0AAD6ZQM0</accession>
<dbReference type="EMBL" id="JARIHO010000034">
    <property type="protein sequence ID" value="KAJ7333272.1"/>
    <property type="molecule type" value="Genomic_DNA"/>
</dbReference>
<evidence type="ECO:0000313" key="3">
    <source>
        <dbReference type="EMBL" id="KAJ7333272.1"/>
    </source>
</evidence>
<evidence type="ECO:0000256" key="1">
    <source>
        <dbReference type="SAM" id="MobiDB-lite"/>
    </source>
</evidence>
<dbReference type="Proteomes" id="UP001218218">
    <property type="component" value="Unassembled WGS sequence"/>
</dbReference>
<feature type="compositionally biased region" description="Basic and acidic residues" evidence="1">
    <location>
        <begin position="59"/>
        <end position="72"/>
    </location>
</feature>
<feature type="compositionally biased region" description="Low complexity" evidence="1">
    <location>
        <begin position="90"/>
        <end position="101"/>
    </location>
</feature>
<dbReference type="InterPro" id="IPR041457">
    <property type="entry name" value="CxC2_KDZ-assoc"/>
</dbReference>
<proteinExistence type="predicted"/>
<feature type="region of interest" description="Disordered" evidence="1">
    <location>
        <begin position="729"/>
        <end position="753"/>
    </location>
</feature>
<feature type="domain" description="CxC2-like cysteine cluster KDZ transposase-associated" evidence="2">
    <location>
        <begin position="422"/>
        <end position="528"/>
    </location>
</feature>
<name>A0AAD6ZQM0_9AGAR</name>
<comment type="caution">
    <text evidence="3">The sequence shown here is derived from an EMBL/GenBank/DDBJ whole genome shotgun (WGS) entry which is preliminary data.</text>
</comment>
<dbReference type="Pfam" id="PF18803">
    <property type="entry name" value="CxC2"/>
    <property type="match status" value="1"/>
</dbReference>
<dbReference type="InterPro" id="IPR040521">
    <property type="entry name" value="KDZ"/>
</dbReference>
<feature type="region of interest" description="Disordered" evidence="1">
    <location>
        <begin position="1"/>
        <end position="105"/>
    </location>
</feature>